<dbReference type="InterPro" id="IPR036517">
    <property type="entry name" value="FF_domain_sf"/>
</dbReference>
<dbReference type="PANTHER" id="PTHR15377">
    <property type="entry name" value="TRANSCRIPTION ELONGATION REGULATOR 1"/>
    <property type="match status" value="1"/>
</dbReference>
<dbReference type="SMART" id="SM00456">
    <property type="entry name" value="WW"/>
    <property type="match status" value="2"/>
</dbReference>
<dbReference type="Pfam" id="PF01846">
    <property type="entry name" value="FF"/>
    <property type="match status" value="1"/>
</dbReference>
<dbReference type="Gene3D" id="1.10.10.440">
    <property type="entry name" value="FF domain"/>
    <property type="match status" value="1"/>
</dbReference>
<dbReference type="PROSITE" id="PS01159">
    <property type="entry name" value="WW_DOMAIN_1"/>
    <property type="match status" value="1"/>
</dbReference>
<feature type="region of interest" description="Disordered" evidence="2">
    <location>
        <begin position="486"/>
        <end position="549"/>
    </location>
</feature>
<dbReference type="InterPro" id="IPR002713">
    <property type="entry name" value="FF_domain"/>
</dbReference>
<dbReference type="GO" id="GO:0070063">
    <property type="term" value="F:RNA polymerase binding"/>
    <property type="evidence" value="ECO:0007669"/>
    <property type="project" value="InterPro"/>
</dbReference>
<feature type="compositionally biased region" description="Basic and acidic residues" evidence="2">
    <location>
        <begin position="98"/>
        <end position="114"/>
    </location>
</feature>
<organism evidence="4 5">
    <name type="scientific">Aulographum hederae CBS 113979</name>
    <dbReference type="NCBI Taxonomy" id="1176131"/>
    <lineage>
        <taxon>Eukaryota</taxon>
        <taxon>Fungi</taxon>
        <taxon>Dikarya</taxon>
        <taxon>Ascomycota</taxon>
        <taxon>Pezizomycotina</taxon>
        <taxon>Dothideomycetes</taxon>
        <taxon>Pleosporomycetidae</taxon>
        <taxon>Aulographales</taxon>
        <taxon>Aulographaceae</taxon>
    </lineage>
</organism>
<reference evidence="4" key="1">
    <citation type="journal article" date="2020" name="Stud. Mycol.">
        <title>101 Dothideomycetes genomes: a test case for predicting lifestyles and emergence of pathogens.</title>
        <authorList>
            <person name="Haridas S."/>
            <person name="Albert R."/>
            <person name="Binder M."/>
            <person name="Bloem J."/>
            <person name="Labutti K."/>
            <person name="Salamov A."/>
            <person name="Andreopoulos B."/>
            <person name="Baker S."/>
            <person name="Barry K."/>
            <person name="Bills G."/>
            <person name="Bluhm B."/>
            <person name="Cannon C."/>
            <person name="Castanera R."/>
            <person name="Culley D."/>
            <person name="Daum C."/>
            <person name="Ezra D."/>
            <person name="Gonzalez J."/>
            <person name="Henrissat B."/>
            <person name="Kuo A."/>
            <person name="Liang C."/>
            <person name="Lipzen A."/>
            <person name="Lutzoni F."/>
            <person name="Magnuson J."/>
            <person name="Mondo S."/>
            <person name="Nolan M."/>
            <person name="Ohm R."/>
            <person name="Pangilinan J."/>
            <person name="Park H.-J."/>
            <person name="Ramirez L."/>
            <person name="Alfaro M."/>
            <person name="Sun H."/>
            <person name="Tritt A."/>
            <person name="Yoshinaga Y."/>
            <person name="Zwiers L.-H."/>
            <person name="Turgeon B."/>
            <person name="Goodwin S."/>
            <person name="Spatafora J."/>
            <person name="Crous P."/>
            <person name="Grigoriev I."/>
        </authorList>
    </citation>
    <scope>NUCLEOTIDE SEQUENCE</scope>
    <source>
        <strain evidence="4">CBS 113979</strain>
    </source>
</reference>
<feature type="region of interest" description="Disordered" evidence="2">
    <location>
        <begin position="1"/>
        <end position="118"/>
    </location>
</feature>
<dbReference type="SUPFAM" id="SSF81698">
    <property type="entry name" value="FF domain"/>
    <property type="match status" value="1"/>
</dbReference>
<name>A0A6G1GMU0_9PEZI</name>
<accession>A0A6G1GMU0</accession>
<feature type="compositionally biased region" description="Basic and acidic residues" evidence="2">
    <location>
        <begin position="505"/>
        <end position="549"/>
    </location>
</feature>
<dbReference type="Gene3D" id="2.20.70.10">
    <property type="match status" value="2"/>
</dbReference>
<dbReference type="OrthoDB" id="410044at2759"/>
<feature type="compositionally biased region" description="Polar residues" evidence="2">
    <location>
        <begin position="65"/>
        <end position="84"/>
    </location>
</feature>
<dbReference type="EMBL" id="ML977188">
    <property type="protein sequence ID" value="KAF1982130.1"/>
    <property type="molecule type" value="Genomic_DNA"/>
</dbReference>
<feature type="compositionally biased region" description="Acidic residues" evidence="2">
    <location>
        <begin position="218"/>
        <end position="238"/>
    </location>
</feature>
<dbReference type="Proteomes" id="UP000800041">
    <property type="component" value="Unassembled WGS sequence"/>
</dbReference>
<dbReference type="CDD" id="cd00201">
    <property type="entry name" value="WW"/>
    <property type="match status" value="1"/>
</dbReference>
<feature type="compositionally biased region" description="Pro residues" evidence="2">
    <location>
        <begin position="50"/>
        <end position="59"/>
    </location>
</feature>
<evidence type="ECO:0000313" key="4">
    <source>
        <dbReference type="EMBL" id="KAF1982130.1"/>
    </source>
</evidence>
<dbReference type="InterPro" id="IPR001202">
    <property type="entry name" value="WW_dom"/>
</dbReference>
<feature type="compositionally biased region" description="Basic and acidic residues" evidence="2">
    <location>
        <begin position="168"/>
        <end position="177"/>
    </location>
</feature>
<feature type="compositionally biased region" description="Low complexity" evidence="2">
    <location>
        <begin position="188"/>
        <end position="197"/>
    </location>
</feature>
<protein>
    <recommendedName>
        <fullName evidence="3">WW domain-containing protein</fullName>
    </recommendedName>
</protein>
<dbReference type="InterPro" id="IPR036020">
    <property type="entry name" value="WW_dom_sf"/>
</dbReference>
<gene>
    <name evidence="4" type="ORF">K402DRAFT_448869</name>
</gene>
<dbReference type="PANTHER" id="PTHR15377:SF3">
    <property type="entry name" value="WW DOMAIN-CONTAINING PROTEIN"/>
    <property type="match status" value="1"/>
</dbReference>
<evidence type="ECO:0000313" key="5">
    <source>
        <dbReference type="Proteomes" id="UP000800041"/>
    </source>
</evidence>
<dbReference type="AlphaFoldDB" id="A0A6G1GMU0"/>
<dbReference type="GO" id="GO:0003712">
    <property type="term" value="F:transcription coregulator activity"/>
    <property type="evidence" value="ECO:0007669"/>
    <property type="project" value="TreeGrafter"/>
</dbReference>
<feature type="region of interest" description="Disordered" evidence="2">
    <location>
        <begin position="168"/>
        <end position="260"/>
    </location>
</feature>
<feature type="domain" description="WW" evidence="3">
    <location>
        <begin position="16"/>
        <end position="49"/>
    </location>
</feature>
<feature type="compositionally biased region" description="Acidic residues" evidence="2">
    <location>
        <begin position="178"/>
        <end position="187"/>
    </location>
</feature>
<dbReference type="FunFam" id="2.20.70.10:FF:000049">
    <property type="entry name" value="Transcription elongation regulator 1-like"/>
    <property type="match status" value="1"/>
</dbReference>
<dbReference type="GO" id="GO:0005634">
    <property type="term" value="C:nucleus"/>
    <property type="evidence" value="ECO:0007669"/>
    <property type="project" value="TreeGrafter"/>
</dbReference>
<evidence type="ECO:0000256" key="2">
    <source>
        <dbReference type="SAM" id="MobiDB-lite"/>
    </source>
</evidence>
<keyword evidence="1" id="KW-0677">Repeat</keyword>
<feature type="compositionally biased region" description="Pro residues" evidence="2">
    <location>
        <begin position="10"/>
        <end position="19"/>
    </location>
</feature>
<sequence length="568" mass="64968">MLKSTHKPRQPPPPPPPLPQGWTEHTALTGHSYFYHAQSGQSTYTRPIEQPQPPPPIFPSPSSSWVNPSYNNSSNGFAPQNAYDNNLRGRGGFHRGRGRGDHHGHGKPRQDDKPKHRYKIPGCAPWILVKTKLGRRFVHNSETNESFWKFPEHVMKGVVELDRIEREKKARRERGEPSDDEAGEDEQAIAAEMLAAASRVEGDAQGASYAPPQRDAGESSDEYEEVEVTDDEEEDEEGGPSKRPRTESQGPEDPDQPVEFGEDDIAHQLAAMGAEYDLDPEDYDGGGEWDQGEGGLELTEEDATALFRDLLDDFRINPFTPFDSVIENGAIIDDDRYVALPNMNARRRVYDIWSGDKIHELKKRREAEEKRDPRLPYIAFLDQKARSAKLYWPEFKRAHRKEEIMRTTKFSDKDREKLYREHMKRLVLSQATLKSDLAALMKSLPLKSFNCSTTLATLPIPLIVDLRFISLAPSIRDPLVEAFISTLPPAPTESDNEEEEEDEEVMTRKAERDRREQALRERENKVEEERRRQRRELGAGKAMLREEEREIQEAMRRGLRGDVEMGRA</sequence>
<dbReference type="PROSITE" id="PS50020">
    <property type="entry name" value="WW_DOMAIN_2"/>
    <property type="match status" value="2"/>
</dbReference>
<feature type="compositionally biased region" description="Acidic residues" evidence="2">
    <location>
        <begin position="250"/>
        <end position="260"/>
    </location>
</feature>
<proteinExistence type="predicted"/>
<evidence type="ECO:0000259" key="3">
    <source>
        <dbReference type="PROSITE" id="PS50020"/>
    </source>
</evidence>
<dbReference type="SUPFAM" id="SSF51045">
    <property type="entry name" value="WW domain"/>
    <property type="match status" value="2"/>
</dbReference>
<dbReference type="InterPro" id="IPR045148">
    <property type="entry name" value="TCRG1-like"/>
</dbReference>
<feature type="domain" description="WW" evidence="3">
    <location>
        <begin position="125"/>
        <end position="153"/>
    </location>
</feature>
<keyword evidence="5" id="KW-1185">Reference proteome</keyword>
<evidence type="ECO:0000256" key="1">
    <source>
        <dbReference type="ARBA" id="ARBA00022737"/>
    </source>
</evidence>
<feature type="compositionally biased region" description="Acidic residues" evidence="2">
    <location>
        <begin position="494"/>
        <end position="504"/>
    </location>
</feature>